<name>A0A7W6ZZA6_9HYPH</name>
<evidence type="ECO:0000313" key="1">
    <source>
        <dbReference type="EMBL" id="MBB4571340.1"/>
    </source>
</evidence>
<accession>A0A7W6ZZA6</accession>
<dbReference type="RefSeq" id="WP_154668711.1">
    <property type="nucleotide sequence ID" value="NZ_JACIIG010000023.1"/>
</dbReference>
<evidence type="ECO:0000313" key="2">
    <source>
        <dbReference type="Proteomes" id="UP000543836"/>
    </source>
</evidence>
<dbReference type="Proteomes" id="UP000543836">
    <property type="component" value="Unassembled WGS sequence"/>
</dbReference>
<proteinExistence type="predicted"/>
<organism evidence="1 2">
    <name type="scientific">Rhizobium leucaenae</name>
    <dbReference type="NCBI Taxonomy" id="29450"/>
    <lineage>
        <taxon>Bacteria</taxon>
        <taxon>Pseudomonadati</taxon>
        <taxon>Pseudomonadota</taxon>
        <taxon>Alphaproteobacteria</taxon>
        <taxon>Hyphomicrobiales</taxon>
        <taxon>Rhizobiaceae</taxon>
        <taxon>Rhizobium/Agrobacterium group</taxon>
        <taxon>Rhizobium</taxon>
    </lineage>
</organism>
<keyword evidence="2" id="KW-1185">Reference proteome</keyword>
<protein>
    <submittedName>
        <fullName evidence="1">Uncharacterized protein</fullName>
    </submittedName>
</protein>
<reference evidence="1 2" key="1">
    <citation type="submission" date="2020-08" db="EMBL/GenBank/DDBJ databases">
        <title>Genomic Encyclopedia of Type Strains, Phase IV (KMG-V): Genome sequencing to study the core and pangenomes of soil and plant-associated prokaryotes.</title>
        <authorList>
            <person name="Whitman W."/>
        </authorList>
    </citation>
    <scope>NUCLEOTIDE SEQUENCE [LARGE SCALE GENOMIC DNA]</scope>
    <source>
        <strain evidence="1 2">SEMIA 492</strain>
    </source>
</reference>
<dbReference type="EMBL" id="JACIIG010000023">
    <property type="protein sequence ID" value="MBB4571340.1"/>
    <property type="molecule type" value="Genomic_DNA"/>
</dbReference>
<comment type="caution">
    <text evidence="1">The sequence shown here is derived from an EMBL/GenBank/DDBJ whole genome shotgun (WGS) entry which is preliminary data.</text>
</comment>
<dbReference type="OrthoDB" id="4315389at2"/>
<dbReference type="AlphaFoldDB" id="A0A7W6ZZA6"/>
<gene>
    <name evidence="1" type="ORF">GGE60_005501</name>
</gene>
<sequence>MMETSITTLAATYLHIATSSFPDKGDNGCFLTAPLVAPNANRDCRATIWLWFRFNVSLREVDQLMLERSVVVPCETIGWCCKGRNQIPGSILRARLPIAHRKLPEVHL</sequence>